<keyword evidence="2" id="KW-1185">Reference proteome</keyword>
<sequence length="38" mass="4622">CLTPWNFMERQMKTVNAHDKLVYIYLGSIGRYWIRGFN</sequence>
<evidence type="ECO:0000313" key="2">
    <source>
        <dbReference type="Proteomes" id="UP000265520"/>
    </source>
</evidence>
<reference evidence="1 2" key="1">
    <citation type="journal article" date="2018" name="Front. Plant Sci.">
        <title>Red Clover (Trifolium pratense) and Zigzag Clover (T. medium) - A Picture of Genomic Similarities and Differences.</title>
        <authorList>
            <person name="Dluhosova J."/>
            <person name="Istvanek J."/>
            <person name="Nedelnik J."/>
            <person name="Repkova J."/>
        </authorList>
    </citation>
    <scope>NUCLEOTIDE SEQUENCE [LARGE SCALE GENOMIC DNA]</scope>
    <source>
        <strain evidence="2">cv. 10/8</strain>
        <tissue evidence="1">Leaf</tissue>
    </source>
</reference>
<name>A0A392UYL1_9FABA</name>
<evidence type="ECO:0000313" key="1">
    <source>
        <dbReference type="EMBL" id="MCI80079.1"/>
    </source>
</evidence>
<dbReference type="Proteomes" id="UP000265520">
    <property type="component" value="Unassembled WGS sequence"/>
</dbReference>
<accession>A0A392UYL1</accession>
<protein>
    <submittedName>
        <fullName evidence="1">Uncharacterized protein</fullName>
    </submittedName>
</protein>
<comment type="caution">
    <text evidence="1">The sequence shown here is derived from an EMBL/GenBank/DDBJ whole genome shotgun (WGS) entry which is preliminary data.</text>
</comment>
<proteinExistence type="predicted"/>
<dbReference type="EMBL" id="LXQA010987331">
    <property type="protein sequence ID" value="MCI80079.1"/>
    <property type="molecule type" value="Genomic_DNA"/>
</dbReference>
<dbReference type="AlphaFoldDB" id="A0A392UYL1"/>
<feature type="non-terminal residue" evidence="1">
    <location>
        <position position="1"/>
    </location>
</feature>
<organism evidence="1 2">
    <name type="scientific">Trifolium medium</name>
    <dbReference type="NCBI Taxonomy" id="97028"/>
    <lineage>
        <taxon>Eukaryota</taxon>
        <taxon>Viridiplantae</taxon>
        <taxon>Streptophyta</taxon>
        <taxon>Embryophyta</taxon>
        <taxon>Tracheophyta</taxon>
        <taxon>Spermatophyta</taxon>
        <taxon>Magnoliopsida</taxon>
        <taxon>eudicotyledons</taxon>
        <taxon>Gunneridae</taxon>
        <taxon>Pentapetalae</taxon>
        <taxon>rosids</taxon>
        <taxon>fabids</taxon>
        <taxon>Fabales</taxon>
        <taxon>Fabaceae</taxon>
        <taxon>Papilionoideae</taxon>
        <taxon>50 kb inversion clade</taxon>
        <taxon>NPAAA clade</taxon>
        <taxon>Hologalegina</taxon>
        <taxon>IRL clade</taxon>
        <taxon>Trifolieae</taxon>
        <taxon>Trifolium</taxon>
    </lineage>
</organism>